<comment type="caution">
    <text evidence="3">The sequence shown here is derived from an EMBL/GenBank/DDBJ whole genome shotgun (WGS) entry which is preliminary data.</text>
</comment>
<protein>
    <recommendedName>
        <fullName evidence="5">EGF-like domain-containing protein</fullName>
    </recommendedName>
</protein>
<feature type="region of interest" description="Disordered" evidence="1">
    <location>
        <begin position="231"/>
        <end position="373"/>
    </location>
</feature>
<evidence type="ECO:0000313" key="3">
    <source>
        <dbReference type="EMBL" id="MCY1008730.1"/>
    </source>
</evidence>
<accession>A0A9X3ET06</accession>
<feature type="signal peptide" evidence="2">
    <location>
        <begin position="1"/>
        <end position="22"/>
    </location>
</feature>
<dbReference type="RefSeq" id="WP_267771338.1">
    <property type="nucleotide sequence ID" value="NZ_JAPNKE010000002.1"/>
</dbReference>
<feature type="compositionally biased region" description="Low complexity" evidence="1">
    <location>
        <begin position="231"/>
        <end position="301"/>
    </location>
</feature>
<gene>
    <name evidence="3" type="ORF">OV079_24855</name>
</gene>
<evidence type="ECO:0000256" key="1">
    <source>
        <dbReference type="SAM" id="MobiDB-lite"/>
    </source>
</evidence>
<evidence type="ECO:0008006" key="5">
    <source>
        <dbReference type="Google" id="ProtNLM"/>
    </source>
</evidence>
<feature type="region of interest" description="Disordered" evidence="1">
    <location>
        <begin position="119"/>
        <end position="148"/>
    </location>
</feature>
<feature type="compositionally biased region" description="Polar residues" evidence="1">
    <location>
        <begin position="135"/>
        <end position="144"/>
    </location>
</feature>
<dbReference type="PROSITE" id="PS51257">
    <property type="entry name" value="PROKAR_LIPOPROTEIN"/>
    <property type="match status" value="1"/>
</dbReference>
<keyword evidence="4" id="KW-1185">Reference proteome</keyword>
<feature type="compositionally biased region" description="Low complexity" evidence="1">
    <location>
        <begin position="309"/>
        <end position="324"/>
    </location>
</feature>
<keyword evidence="2" id="KW-0732">Signal</keyword>
<feature type="compositionally biased region" description="Low complexity" evidence="1">
    <location>
        <begin position="356"/>
        <end position="373"/>
    </location>
</feature>
<reference evidence="3" key="1">
    <citation type="submission" date="2022-11" db="EMBL/GenBank/DDBJ databases">
        <title>Minimal conservation of predation-associated metabolite biosynthetic gene clusters underscores biosynthetic potential of Myxococcota including descriptions for ten novel species: Archangium lansinium sp. nov., Myxococcus landrumus sp. nov., Nannocystis bai.</title>
        <authorList>
            <person name="Ahearne A."/>
            <person name="Stevens C."/>
            <person name="Phillips K."/>
        </authorList>
    </citation>
    <scope>NUCLEOTIDE SEQUENCE</scope>
    <source>
        <strain evidence="3">Na p29</strain>
    </source>
</reference>
<dbReference type="Proteomes" id="UP001150924">
    <property type="component" value="Unassembled WGS sequence"/>
</dbReference>
<organism evidence="3 4">
    <name type="scientific">Nannocystis pusilla</name>
    <dbReference type="NCBI Taxonomy" id="889268"/>
    <lineage>
        <taxon>Bacteria</taxon>
        <taxon>Pseudomonadati</taxon>
        <taxon>Myxococcota</taxon>
        <taxon>Polyangia</taxon>
        <taxon>Nannocystales</taxon>
        <taxon>Nannocystaceae</taxon>
        <taxon>Nannocystis</taxon>
    </lineage>
</organism>
<dbReference type="EMBL" id="JAPNKE010000002">
    <property type="protein sequence ID" value="MCY1008730.1"/>
    <property type="molecule type" value="Genomic_DNA"/>
</dbReference>
<proteinExistence type="predicted"/>
<feature type="compositionally biased region" description="Low complexity" evidence="1">
    <location>
        <begin position="119"/>
        <end position="134"/>
    </location>
</feature>
<evidence type="ECO:0000256" key="2">
    <source>
        <dbReference type="SAM" id="SignalP"/>
    </source>
</evidence>
<feature type="chain" id="PRO_5040828433" description="EGF-like domain-containing protein" evidence="2">
    <location>
        <begin position="23"/>
        <end position="373"/>
    </location>
</feature>
<sequence>MQRLSPPSSFLASVFSFASAFALGCVISVGPGGDDAGIHDCGSLLANNDANCVCNPGYERCNPNTDDTDCCEKEGKGGECEPNSTLSGDQCFCDVGYTWCNPSDDADLTCCLDDGQTSQGTDGTATDGTDGTTTEQIPTTSVGTTGEPEECLDAVEPPASCNPDTESFFCTNPDTCGPYGSKQYYCEGGVWVEDTTLDDTCKLDGYDFSYGCVDDGMNIFTECGSGSGAACSGTAPAASTPTPGPAASGARPPRPTASPSAPRSATRWARPTTSARARSRTAWPCAPAATRATRAARSTRPAPTPTPAAPAATAPAAAPASSRAQGLSLRTGPKAHAHKSMNVRACPRGPARSFIRASGPAAPARCASAPAPA</sequence>
<dbReference type="AlphaFoldDB" id="A0A9X3ET06"/>
<name>A0A9X3ET06_9BACT</name>
<evidence type="ECO:0000313" key="4">
    <source>
        <dbReference type="Proteomes" id="UP001150924"/>
    </source>
</evidence>